<name>A0ACC8X8D9_9FIRM</name>
<reference evidence="1" key="1">
    <citation type="submission" date="2016-08" db="EMBL/GenBank/DDBJ databases">
        <authorList>
            <person name="Ngugi D.K."/>
            <person name="Miyake S."/>
            <person name="Stingl U."/>
        </authorList>
    </citation>
    <scope>NUCLEOTIDE SEQUENCE</scope>
    <source>
        <strain evidence="1">SCG-B11WGA-EpuloA1</strain>
    </source>
</reference>
<keyword evidence="2" id="KW-1185">Reference proteome</keyword>
<protein>
    <submittedName>
        <fullName evidence="1">Uncharacterized protein</fullName>
    </submittedName>
</protein>
<evidence type="ECO:0000313" key="1">
    <source>
        <dbReference type="EMBL" id="ONI38353.1"/>
    </source>
</evidence>
<comment type="caution">
    <text evidence="1">The sequence shown here is derived from an EMBL/GenBank/DDBJ whole genome shotgun (WGS) entry which is preliminary data.</text>
</comment>
<evidence type="ECO:0000313" key="2">
    <source>
        <dbReference type="Proteomes" id="UP000188605"/>
    </source>
</evidence>
<organism evidence="1 2">
    <name type="scientific">Candidatus Epulonipiscium fishelsonii</name>
    <dbReference type="NCBI Taxonomy" id="77094"/>
    <lineage>
        <taxon>Bacteria</taxon>
        <taxon>Bacillati</taxon>
        <taxon>Bacillota</taxon>
        <taxon>Clostridia</taxon>
        <taxon>Lachnospirales</taxon>
        <taxon>Lachnospiraceae</taxon>
        <taxon>Candidatus Epulonipiscium</taxon>
    </lineage>
</organism>
<sequence length="252" mass="28594">MAGNVIETTFEETKVSAIESKLYKYLAMTASYKEKLQEDKNRIDELISDLSHQTKTPLANIMLYSELLSECALDENSKEYNKLLKQQVEKLNFLIQSLLKTSRLENGIICPIPKLQNISLLLDNIKSSFQNVNVVNSDILVCYDLKWTSEALINLVDNAIKYGGSKIDIEVTSYNLFCKIDVKDNGIGMKESDIPRIFTRFYRSEEVADIEGVGIGLYLAREIISKQYGYIKVKSVIGKGSVFSVFLPLQYK</sequence>
<gene>
    <name evidence="1" type="ORF">AN396_10865</name>
</gene>
<dbReference type="Proteomes" id="UP000188605">
    <property type="component" value="Unassembled WGS sequence"/>
</dbReference>
<accession>A0ACC8X8D9</accession>
<proteinExistence type="predicted"/>
<dbReference type="EMBL" id="LJDB01000089">
    <property type="protein sequence ID" value="ONI38353.1"/>
    <property type="molecule type" value="Genomic_DNA"/>
</dbReference>